<dbReference type="PROSITE" id="PS51257">
    <property type="entry name" value="PROKAR_LIPOPROTEIN"/>
    <property type="match status" value="1"/>
</dbReference>
<feature type="chain" id="PRO_5016175062" evidence="2">
    <location>
        <begin position="28"/>
        <end position="218"/>
    </location>
</feature>
<evidence type="ECO:0000313" key="3">
    <source>
        <dbReference type="EMBL" id="SPZ02555.1"/>
    </source>
</evidence>
<feature type="region of interest" description="Disordered" evidence="1">
    <location>
        <begin position="184"/>
        <end position="218"/>
    </location>
</feature>
<evidence type="ECO:0000256" key="2">
    <source>
        <dbReference type="SAM" id="SignalP"/>
    </source>
</evidence>
<proteinExistence type="predicted"/>
<accession>A0A2X2CRA0</accession>
<evidence type="ECO:0000313" key="4">
    <source>
        <dbReference type="Proteomes" id="UP000250443"/>
    </source>
</evidence>
<gene>
    <name evidence="3" type="primary">pilL_3</name>
    <name evidence="3" type="ORF">NCTC11842_00677</name>
</gene>
<feature type="compositionally biased region" description="Low complexity" evidence="1">
    <location>
        <begin position="194"/>
        <end position="210"/>
    </location>
</feature>
<organism evidence="3 4">
    <name type="scientific">Pseudomonas luteola</name>
    <dbReference type="NCBI Taxonomy" id="47886"/>
    <lineage>
        <taxon>Bacteria</taxon>
        <taxon>Pseudomonadati</taxon>
        <taxon>Pseudomonadota</taxon>
        <taxon>Gammaproteobacteria</taxon>
        <taxon>Pseudomonadales</taxon>
        <taxon>Pseudomonadaceae</taxon>
        <taxon>Pseudomonas</taxon>
    </lineage>
</organism>
<dbReference type="AlphaFoldDB" id="A0A2X2CRA0"/>
<evidence type="ECO:0000256" key="1">
    <source>
        <dbReference type="SAM" id="MobiDB-lite"/>
    </source>
</evidence>
<dbReference type="InterPro" id="IPR022260">
    <property type="entry name" value="Integr_conj_element_PilL"/>
</dbReference>
<feature type="signal peptide" evidence="2">
    <location>
        <begin position="1"/>
        <end position="27"/>
    </location>
</feature>
<name>A0A2X2CRA0_PSELU</name>
<dbReference type="Proteomes" id="UP000250443">
    <property type="component" value="Unassembled WGS sequence"/>
</dbReference>
<protein>
    <submittedName>
        <fullName evidence="3">Type IV pilus biogenesis protein PilL</fullName>
    </submittedName>
</protein>
<dbReference type="NCBIfam" id="TIGR03748">
    <property type="entry name" value="conj_PilL"/>
    <property type="match status" value="1"/>
</dbReference>
<sequence length="218" mass="23471">MLIPVLRSPIVSRRAILTSLLISSSLAGCVSNQPYDQLQAAATTYQGSRVPEQLSPDLYPKGAQAAPEPVVRYGRYTLVSTEPKADQRDLMSQIVDVTIPDTLSPNVRDAMNYVLKRSGYGLCAGTGNINILYTRPLPASQYHLGPMTLRNTLQILAGPAWQVQVDEVTRGVCFVQRPGYEHPTTPVVNKVPASSGSSSVSSYALPSSTSIHKGGTNE</sequence>
<keyword evidence="2" id="KW-0732">Signal</keyword>
<reference evidence="3 4" key="1">
    <citation type="submission" date="2018-06" db="EMBL/GenBank/DDBJ databases">
        <authorList>
            <consortium name="Pathogen Informatics"/>
            <person name="Doyle S."/>
        </authorList>
    </citation>
    <scope>NUCLEOTIDE SEQUENCE [LARGE SCALE GENOMIC DNA]</scope>
    <source>
        <strain evidence="3 4">NCTC11842</strain>
    </source>
</reference>
<dbReference type="EMBL" id="UAUF01000007">
    <property type="protein sequence ID" value="SPZ02555.1"/>
    <property type="molecule type" value="Genomic_DNA"/>
</dbReference>